<reference evidence="9 10" key="1">
    <citation type="submission" date="2005-07" db="EMBL/GenBank/DDBJ databases">
        <authorList>
            <person name="Mural R.J."/>
            <person name="Li P.W."/>
            <person name="Adams M.D."/>
            <person name="Amanatides P.G."/>
            <person name="Baden-Tillson H."/>
            <person name="Barnstead M."/>
            <person name="Chin S.H."/>
            <person name="Dew I."/>
            <person name="Evans C.A."/>
            <person name="Ferriera S."/>
            <person name="Flanigan M."/>
            <person name="Fosler C."/>
            <person name="Glodek A."/>
            <person name="Gu Z."/>
            <person name="Holt R.A."/>
            <person name="Jennings D."/>
            <person name="Kraft C.L."/>
            <person name="Lu F."/>
            <person name="Nguyen T."/>
            <person name="Nusskern D.R."/>
            <person name="Pfannkoch C.M."/>
            <person name="Sitter C."/>
            <person name="Sutton G.G."/>
            <person name="Venter J.C."/>
            <person name="Wang Z."/>
            <person name="Woodage T."/>
            <person name="Zheng X.H."/>
            <person name="Zhong F."/>
        </authorList>
    </citation>
    <scope>NUCLEOTIDE SEQUENCE [LARGE SCALE GENOMIC DNA]</scope>
    <source>
        <strain>BN</strain>
        <strain evidence="10">Sprague-Dawley</strain>
    </source>
</reference>
<evidence type="ECO:0000256" key="6">
    <source>
        <dbReference type="ARBA" id="ARBA00023157"/>
    </source>
</evidence>
<dbReference type="PANTHER" id="PTHR24100">
    <property type="entry name" value="BUTYROPHILIN"/>
    <property type="match status" value="1"/>
</dbReference>
<keyword evidence="6" id="KW-1015">Disulfide bond</keyword>
<evidence type="ECO:0000256" key="2">
    <source>
        <dbReference type="ARBA" id="ARBA00022692"/>
    </source>
</evidence>
<dbReference type="InterPro" id="IPR013783">
    <property type="entry name" value="Ig-like_fold"/>
</dbReference>
<dbReference type="Pfam" id="PF22705">
    <property type="entry name" value="C2-set_3"/>
    <property type="match status" value="1"/>
</dbReference>
<dbReference type="SUPFAM" id="SSF48726">
    <property type="entry name" value="Immunoglobulin"/>
    <property type="match status" value="2"/>
</dbReference>
<sequence>MADFSVLLGFLKQTPWCLTIFFTYLLFLQLWEVNSDEVWVLGPEESILARVGEAVEFPCRLSSYQDAGYMEILWFRTQVSNVVYLYQEPQGRSNPQMAQFRNRTLFEAYDIGEGSVNLHILSVVPSDEGRYGCRFLSHNFSGEATWELEVAGLGSDPHISLEGFNGEGIQLQCSSSGWYPKPKVQWRGHQDQCLSPESEDITQNAQGLFSLETSVIVRGGTHSNVSCIIQNPLLPQKKEFVLQIAGLSMLITGIEQFI</sequence>
<dbReference type="PANTHER" id="PTHR24100:SF130">
    <property type="entry name" value="BUTYROPHILIN-LIKE PROTEIN 9"/>
    <property type="match status" value="1"/>
</dbReference>
<dbReference type="InterPro" id="IPR036179">
    <property type="entry name" value="Ig-like_dom_sf"/>
</dbReference>
<dbReference type="InterPro" id="IPR013106">
    <property type="entry name" value="Ig_V-set"/>
</dbReference>
<comment type="subcellular location">
    <subcellularLocation>
        <location evidence="1">Membrane</location>
    </subcellularLocation>
</comment>
<dbReference type="EMBL" id="CH473948">
    <property type="protein sequence ID" value="EDM04210.1"/>
    <property type="molecule type" value="Genomic_DNA"/>
</dbReference>
<dbReference type="AlphaFoldDB" id="A6HDV5"/>
<evidence type="ECO:0000256" key="5">
    <source>
        <dbReference type="ARBA" id="ARBA00023136"/>
    </source>
</evidence>
<dbReference type="InterPro" id="IPR050504">
    <property type="entry name" value="IgSF_BTN/MOG"/>
</dbReference>
<evidence type="ECO:0000256" key="1">
    <source>
        <dbReference type="ARBA" id="ARBA00004370"/>
    </source>
</evidence>
<gene>
    <name evidence="11" type="primary">Btnl9</name>
    <name evidence="9" type="ORF">rCG_34553</name>
</gene>
<organism evidence="9 10">
    <name type="scientific">Rattus norvegicus</name>
    <name type="common">Rat</name>
    <dbReference type="NCBI Taxonomy" id="10116"/>
    <lineage>
        <taxon>Eukaryota</taxon>
        <taxon>Metazoa</taxon>
        <taxon>Chordata</taxon>
        <taxon>Craniata</taxon>
        <taxon>Vertebrata</taxon>
        <taxon>Euteleostomi</taxon>
        <taxon>Mammalia</taxon>
        <taxon>Eutheria</taxon>
        <taxon>Euarchontoglires</taxon>
        <taxon>Glires</taxon>
        <taxon>Rodentia</taxon>
        <taxon>Myomorpha</taxon>
        <taxon>Muroidea</taxon>
        <taxon>Muridae</taxon>
        <taxon>Murinae</taxon>
        <taxon>Rattus</taxon>
    </lineage>
</organism>
<feature type="domain" description="Ig-like" evidence="8">
    <location>
        <begin position="166"/>
        <end position="241"/>
    </location>
</feature>
<dbReference type="InterPro" id="IPR007110">
    <property type="entry name" value="Ig-like_dom"/>
</dbReference>
<accession>A6HDV5</accession>
<keyword evidence="5" id="KW-0472">Membrane</keyword>
<keyword evidence="2" id="KW-0812">Transmembrane</keyword>
<evidence type="ECO:0000256" key="7">
    <source>
        <dbReference type="ARBA" id="ARBA00023319"/>
    </source>
</evidence>
<evidence type="ECO:0000313" key="9">
    <source>
        <dbReference type="EMBL" id="EDM04210.1"/>
    </source>
</evidence>
<feature type="domain" description="Ig-like" evidence="8">
    <location>
        <begin position="52"/>
        <end position="151"/>
    </location>
</feature>
<keyword evidence="4" id="KW-1133">Transmembrane helix</keyword>
<dbReference type="InterPro" id="IPR053896">
    <property type="entry name" value="BTN3A2-like_Ig-C"/>
</dbReference>
<dbReference type="Proteomes" id="UP000234681">
    <property type="component" value="Chromosome 10"/>
</dbReference>
<evidence type="ECO:0000256" key="4">
    <source>
        <dbReference type="ARBA" id="ARBA00022989"/>
    </source>
</evidence>
<dbReference type="FunFam" id="2.60.40.10:FF:000088">
    <property type="entry name" value="Butyrophilin subfamily 1 member A1"/>
    <property type="match status" value="1"/>
</dbReference>
<proteinExistence type="predicted"/>
<name>A6HDV5_RAT</name>
<dbReference type="PROSITE" id="PS50835">
    <property type="entry name" value="IG_LIKE"/>
    <property type="match status" value="2"/>
</dbReference>
<dbReference type="FunFam" id="2.60.40.10:FF:000208">
    <property type="entry name" value="Butyrophilin subfamily 1 member A1"/>
    <property type="match status" value="1"/>
</dbReference>
<dbReference type="GO" id="GO:0016020">
    <property type="term" value="C:membrane"/>
    <property type="evidence" value="ECO:0007669"/>
    <property type="project" value="UniProtKB-SubCell"/>
</dbReference>
<dbReference type="Pfam" id="PF07686">
    <property type="entry name" value="V-set"/>
    <property type="match status" value="1"/>
</dbReference>
<dbReference type="SMART" id="SM00409">
    <property type="entry name" value="IG"/>
    <property type="match status" value="1"/>
</dbReference>
<protein>
    <submittedName>
        <fullName evidence="9">RCG34553, isoform CRA_b</fullName>
    </submittedName>
</protein>
<evidence type="ECO:0000259" key="8">
    <source>
        <dbReference type="PROSITE" id="PS50835"/>
    </source>
</evidence>
<dbReference type="AGR" id="RGD:1590287"/>
<evidence type="ECO:0000313" key="10">
    <source>
        <dbReference type="Proteomes" id="UP000234681"/>
    </source>
</evidence>
<evidence type="ECO:0000256" key="3">
    <source>
        <dbReference type="ARBA" id="ARBA00022729"/>
    </source>
</evidence>
<keyword evidence="3" id="KW-0732">Signal</keyword>
<evidence type="ECO:0000313" key="11">
    <source>
        <dbReference type="RGD" id="1590287"/>
    </source>
</evidence>
<dbReference type="Gene3D" id="2.60.40.10">
    <property type="entry name" value="Immunoglobulins"/>
    <property type="match status" value="2"/>
</dbReference>
<dbReference type="RGD" id="1590287">
    <property type="gene designation" value="Btnl9"/>
</dbReference>
<keyword evidence="7" id="KW-0393">Immunoglobulin domain</keyword>
<dbReference type="InterPro" id="IPR003599">
    <property type="entry name" value="Ig_sub"/>
</dbReference>